<dbReference type="Pfam" id="PF00990">
    <property type="entry name" value="GGDEF"/>
    <property type="match status" value="1"/>
</dbReference>
<dbReference type="InterPro" id="IPR052155">
    <property type="entry name" value="Biofilm_reg_signaling"/>
</dbReference>
<dbReference type="SMART" id="SM00052">
    <property type="entry name" value="EAL"/>
    <property type="match status" value="1"/>
</dbReference>
<dbReference type="InterPro" id="IPR000014">
    <property type="entry name" value="PAS"/>
</dbReference>
<dbReference type="PANTHER" id="PTHR44757:SF2">
    <property type="entry name" value="BIOFILM ARCHITECTURE MAINTENANCE PROTEIN MBAA"/>
    <property type="match status" value="1"/>
</dbReference>
<dbReference type="InterPro" id="IPR035965">
    <property type="entry name" value="PAS-like_dom_sf"/>
</dbReference>
<evidence type="ECO:0000259" key="4">
    <source>
        <dbReference type="PROSITE" id="PS50883"/>
    </source>
</evidence>
<dbReference type="PROSITE" id="PS50883">
    <property type="entry name" value="EAL"/>
    <property type="match status" value="1"/>
</dbReference>
<dbReference type="PROSITE" id="PS50113">
    <property type="entry name" value="PAC"/>
    <property type="match status" value="2"/>
</dbReference>
<feature type="transmembrane region" description="Helical" evidence="1">
    <location>
        <begin position="62"/>
        <end position="89"/>
    </location>
</feature>
<dbReference type="SUPFAM" id="SSF55073">
    <property type="entry name" value="Nucleotide cyclase"/>
    <property type="match status" value="1"/>
</dbReference>
<dbReference type="Gene3D" id="2.10.70.100">
    <property type="match status" value="1"/>
</dbReference>
<evidence type="ECO:0000313" key="7">
    <source>
        <dbReference type="Proteomes" id="UP000439113"/>
    </source>
</evidence>
<protein>
    <submittedName>
        <fullName evidence="6">EAL domain-containing protein</fullName>
    </submittedName>
</protein>
<dbReference type="Pfam" id="PF00563">
    <property type="entry name" value="EAL"/>
    <property type="match status" value="1"/>
</dbReference>
<dbReference type="InterPro" id="IPR029787">
    <property type="entry name" value="Nucleotide_cyclase"/>
</dbReference>
<dbReference type="InterPro" id="IPR001633">
    <property type="entry name" value="EAL_dom"/>
</dbReference>
<dbReference type="RefSeq" id="WP_155448021.1">
    <property type="nucleotide sequence ID" value="NZ_JAOQNR010000020.1"/>
</dbReference>
<evidence type="ECO:0000313" key="6">
    <source>
        <dbReference type="EMBL" id="MTV33344.1"/>
    </source>
</evidence>
<dbReference type="SMART" id="SM00065">
    <property type="entry name" value="GAF"/>
    <property type="match status" value="1"/>
</dbReference>
<reference evidence="6 7" key="1">
    <citation type="submission" date="2019-11" db="EMBL/GenBank/DDBJ databases">
        <title>Whole-genome sequence of a Rhodoblastus acidophilus DSM 142.</title>
        <authorList>
            <person name="Kyndt J.A."/>
            <person name="Meyer T.E."/>
        </authorList>
    </citation>
    <scope>NUCLEOTIDE SEQUENCE [LARGE SCALE GENOMIC DNA]</scope>
    <source>
        <strain evidence="6 7">DSM 142</strain>
    </source>
</reference>
<dbReference type="Pfam" id="PF08448">
    <property type="entry name" value="PAS_4"/>
    <property type="match status" value="1"/>
</dbReference>
<dbReference type="CDD" id="cd01949">
    <property type="entry name" value="GGDEF"/>
    <property type="match status" value="1"/>
</dbReference>
<dbReference type="NCBIfam" id="TIGR00254">
    <property type="entry name" value="GGDEF"/>
    <property type="match status" value="1"/>
</dbReference>
<accession>A0A6N8DWV0</accession>
<feature type="domain" description="PAC" evidence="3">
    <location>
        <begin position="208"/>
        <end position="260"/>
    </location>
</feature>
<keyword evidence="1" id="KW-0812">Transmembrane</keyword>
<dbReference type="PROSITE" id="PS50112">
    <property type="entry name" value="PAS"/>
    <property type="match status" value="2"/>
</dbReference>
<comment type="caution">
    <text evidence="6">The sequence shown here is derived from an EMBL/GenBank/DDBJ whole genome shotgun (WGS) entry which is preliminary data.</text>
</comment>
<feature type="domain" description="GGDEF" evidence="5">
    <location>
        <begin position="725"/>
        <end position="856"/>
    </location>
</feature>
<dbReference type="InterPro" id="IPR013655">
    <property type="entry name" value="PAS_fold_3"/>
</dbReference>
<dbReference type="SUPFAM" id="SSF141868">
    <property type="entry name" value="EAL domain-like"/>
    <property type="match status" value="1"/>
</dbReference>
<gene>
    <name evidence="6" type="ORF">GJ654_20415</name>
</gene>
<sequence>MVSISKAWRRVRAALPLAKLAALQGWRRSARMAGGACVFLLGLALRFAVFGVEDPSFPYLTYLPGVAVAAALFGRAGALVVVALSLIAAHPGGPGADALDWLRLVGFSLSSLMIVVCADLALDAQTRLHAAGLARQNEAQLSHFVAEAPAIVAMFDRDMRYLASSRRWREALRRPDALAGRLHYEVFSDIPDHWKMVNCRALAGETLREDCELFLRADGSRQWLRWEVQPWRRADGEIGGIVIFIEDVSETLREQEATRRSEAALRALGDNLPDSVVYRLTADPEGGPRFLYISAGVAQLNGLSAEEVLADGEKLVSQILPEHAPALQAAKNACARTGADLSFDVPMRRPDGVVRWMRMRARPDPRPDGAIIWNGVYTDVSEEIWLDALQREDARKQAFVLELADALKPLGDPLEIMATASEILGRALACNQVAYAEIDETQDVAINRREWTDGAMPSTLGAHRLAHFGPELIDRLKVGQINVVDDTAADPRAGEASVAATYAAREIGAFVGAPLIKGGRLVSILTILNRETRHWTALDVALVEETAERTWMAVERARAAQALRDSEERLRLALRAANAGAWSWSLESDDAIWSEELWSLYGLDPRHAKASYATWLASVHPDDRDATAKVIAEAVAAGRDFEMEWRTNAPPGAERWLLSRAGPLRDPDGEVRRYIGVVLDITDRKKSEQKIGYLAHHDTLTGLPNRAAFNQRLADAIATADDDGTSVAVLCMDLDRFKEVNDVFGHAVGDELLRRVANALLGAAGSAPIARVGGDEFMTLVTGKAPAARAAELAERLCDAVSKPVEIDGRQIRIGLSVGVALYPDHGDRETALANADAALYRAKSELRSHVCLFDSGLDSRLRERNALFQDLGDALERDELSLHYQPQVNAAGEIFGFEALLRWLHPQRGFISPDVFIPIAEERGLIGAVGEWVLREACREAASWPNPLSVAVNLSPVQFRKEGLVGAVHAILLETGLSARRLELEITEGVLVDDFARVTANLRQLKAVGVRVAIDDFGAGYSSLAYLQSFPFDKIKIDRSFVAGLPENGNSQAIVRAIVGLGRGLGVPLIAEGVETSAQLDFLRAAGCGEAQGFLIGAPEPISAYASAVGVARAAPTFSRQRRI</sequence>
<dbReference type="InterPro" id="IPR000160">
    <property type="entry name" value="GGDEF_dom"/>
</dbReference>
<dbReference type="Gene3D" id="3.20.20.450">
    <property type="entry name" value="EAL domain"/>
    <property type="match status" value="1"/>
</dbReference>
<dbReference type="PROSITE" id="PS50887">
    <property type="entry name" value="GGDEF"/>
    <property type="match status" value="1"/>
</dbReference>
<dbReference type="SMART" id="SM00267">
    <property type="entry name" value="GGDEF"/>
    <property type="match status" value="1"/>
</dbReference>
<dbReference type="NCBIfam" id="TIGR00229">
    <property type="entry name" value="sensory_box"/>
    <property type="match status" value="2"/>
</dbReference>
<dbReference type="AlphaFoldDB" id="A0A6N8DWV0"/>
<dbReference type="Gene3D" id="3.30.450.20">
    <property type="entry name" value="PAS domain"/>
    <property type="match status" value="3"/>
</dbReference>
<dbReference type="InterPro" id="IPR001610">
    <property type="entry name" value="PAC"/>
</dbReference>
<dbReference type="InterPro" id="IPR035919">
    <property type="entry name" value="EAL_sf"/>
</dbReference>
<dbReference type="Gene3D" id="3.30.70.270">
    <property type="match status" value="1"/>
</dbReference>
<feature type="transmembrane region" description="Helical" evidence="1">
    <location>
        <begin position="101"/>
        <end position="122"/>
    </location>
</feature>
<keyword evidence="1" id="KW-0472">Membrane</keyword>
<organism evidence="6 7">
    <name type="scientific">Rhodoblastus acidophilus</name>
    <name type="common">Rhodopseudomonas acidophila</name>
    <dbReference type="NCBI Taxonomy" id="1074"/>
    <lineage>
        <taxon>Bacteria</taxon>
        <taxon>Pseudomonadati</taxon>
        <taxon>Pseudomonadota</taxon>
        <taxon>Alphaproteobacteria</taxon>
        <taxon>Hyphomicrobiales</taxon>
        <taxon>Rhodoblastaceae</taxon>
        <taxon>Rhodoblastus</taxon>
    </lineage>
</organism>
<keyword evidence="1" id="KW-1133">Transmembrane helix</keyword>
<dbReference type="SMART" id="SM00086">
    <property type="entry name" value="PAC"/>
    <property type="match status" value="3"/>
</dbReference>
<dbReference type="InterPro" id="IPR000700">
    <property type="entry name" value="PAS-assoc_C"/>
</dbReference>
<dbReference type="OrthoDB" id="9814202at2"/>
<dbReference type="EMBL" id="WNKS01000037">
    <property type="protein sequence ID" value="MTV33344.1"/>
    <property type="molecule type" value="Genomic_DNA"/>
</dbReference>
<feature type="domain" description="PAC" evidence="3">
    <location>
        <begin position="641"/>
        <end position="693"/>
    </location>
</feature>
<feature type="domain" description="PAS" evidence="2">
    <location>
        <begin position="280"/>
        <end position="338"/>
    </location>
</feature>
<evidence type="ECO:0000256" key="1">
    <source>
        <dbReference type="SAM" id="Phobius"/>
    </source>
</evidence>
<evidence type="ECO:0000259" key="5">
    <source>
        <dbReference type="PROSITE" id="PS50887"/>
    </source>
</evidence>
<feature type="domain" description="PAS" evidence="2">
    <location>
        <begin position="566"/>
        <end position="638"/>
    </location>
</feature>
<dbReference type="Proteomes" id="UP000439113">
    <property type="component" value="Unassembled WGS sequence"/>
</dbReference>
<dbReference type="SUPFAM" id="SSF55781">
    <property type="entry name" value="GAF domain-like"/>
    <property type="match status" value="1"/>
</dbReference>
<dbReference type="SUPFAM" id="SSF55785">
    <property type="entry name" value="PYP-like sensor domain (PAS domain)"/>
    <property type="match status" value="3"/>
</dbReference>
<dbReference type="CDD" id="cd00130">
    <property type="entry name" value="PAS"/>
    <property type="match status" value="3"/>
</dbReference>
<dbReference type="InterPro" id="IPR003018">
    <property type="entry name" value="GAF"/>
</dbReference>
<evidence type="ECO:0000259" key="2">
    <source>
        <dbReference type="PROSITE" id="PS50112"/>
    </source>
</evidence>
<proteinExistence type="predicted"/>
<dbReference type="Pfam" id="PF08447">
    <property type="entry name" value="PAS_3"/>
    <property type="match status" value="2"/>
</dbReference>
<dbReference type="PANTHER" id="PTHR44757">
    <property type="entry name" value="DIGUANYLATE CYCLASE DGCP"/>
    <property type="match status" value="1"/>
</dbReference>
<dbReference type="InterPro" id="IPR043128">
    <property type="entry name" value="Rev_trsase/Diguanyl_cyclase"/>
</dbReference>
<name>A0A6N8DWV0_RHOAC</name>
<dbReference type="Gene3D" id="3.30.450.40">
    <property type="match status" value="1"/>
</dbReference>
<feature type="transmembrane region" description="Helical" evidence="1">
    <location>
        <begin position="32"/>
        <end position="50"/>
    </location>
</feature>
<dbReference type="InterPro" id="IPR013656">
    <property type="entry name" value="PAS_4"/>
</dbReference>
<feature type="domain" description="EAL" evidence="4">
    <location>
        <begin position="865"/>
        <end position="1114"/>
    </location>
</feature>
<dbReference type="Pfam" id="PF01590">
    <property type="entry name" value="GAF"/>
    <property type="match status" value="1"/>
</dbReference>
<dbReference type="InterPro" id="IPR029016">
    <property type="entry name" value="GAF-like_dom_sf"/>
</dbReference>
<dbReference type="CDD" id="cd01948">
    <property type="entry name" value="EAL"/>
    <property type="match status" value="1"/>
</dbReference>
<evidence type="ECO:0000259" key="3">
    <source>
        <dbReference type="PROSITE" id="PS50113"/>
    </source>
</evidence>